<organism evidence="3 4">
    <name type="scientific">Methanoculleus formosensis</name>
    <dbReference type="NCBI Taxonomy" id="2590886"/>
    <lineage>
        <taxon>Archaea</taxon>
        <taxon>Methanobacteriati</taxon>
        <taxon>Methanobacteriota</taxon>
        <taxon>Stenosarchaea group</taxon>
        <taxon>Methanomicrobia</taxon>
        <taxon>Methanomicrobiales</taxon>
        <taxon>Methanomicrobiaceae</taxon>
        <taxon>Methanoculleus</taxon>
    </lineage>
</organism>
<evidence type="ECO:0000313" key="4">
    <source>
        <dbReference type="Proteomes" id="UP001065682"/>
    </source>
</evidence>
<protein>
    <submittedName>
        <fullName evidence="3">Uncharacterized protein</fullName>
    </submittedName>
</protein>
<proteinExistence type="predicted"/>
<keyword evidence="4" id="KW-1185">Reference proteome</keyword>
<feature type="region of interest" description="Disordered" evidence="1">
    <location>
        <begin position="1"/>
        <end position="31"/>
    </location>
</feature>
<keyword evidence="2" id="KW-0812">Transmembrane</keyword>
<reference evidence="3" key="1">
    <citation type="submission" date="2019-06" db="EMBL/GenBank/DDBJ databases">
        <title>Methanoculleus strain from Tamsui River, Taipei, Taiwan.</title>
        <authorList>
            <person name="You Y.-T."/>
            <person name="Chen S.-C."/>
            <person name="Lai S.-J."/>
            <person name="Lee Y.-C."/>
            <person name="Lai M.-C."/>
        </authorList>
    </citation>
    <scope>NUCLEOTIDE SEQUENCE</scope>
    <source>
        <strain evidence="3">Afa-1</strain>
    </source>
</reference>
<keyword evidence="2" id="KW-1133">Transmembrane helix</keyword>
<dbReference type="EMBL" id="VHLL01000005">
    <property type="protein sequence ID" value="MCT8337763.1"/>
    <property type="molecule type" value="Genomic_DNA"/>
</dbReference>
<dbReference type="Proteomes" id="UP001065682">
    <property type="component" value="Unassembled WGS sequence"/>
</dbReference>
<name>A0A9E4ZIK7_9EURY</name>
<dbReference type="RefSeq" id="WP_261597874.1">
    <property type="nucleotide sequence ID" value="NZ_VHLL01000005.1"/>
</dbReference>
<sequence>MAGRHGKGRTGLQRNGMAAHNEDRTDAGAAEGRAPWRDPVIGILLILAVSCIVAVGFFHWNNLIDETHLAAFPREGAVDAASVTHLTEADFREHPALGALILDGKRILVSKGPLFDALLWVDPRSSYSPFGKEHEKCSSLRITTEEMRRILAKYALCEWNGTVYGVAQSA</sequence>
<evidence type="ECO:0000256" key="1">
    <source>
        <dbReference type="SAM" id="MobiDB-lite"/>
    </source>
</evidence>
<evidence type="ECO:0000256" key="2">
    <source>
        <dbReference type="SAM" id="Phobius"/>
    </source>
</evidence>
<evidence type="ECO:0000313" key="3">
    <source>
        <dbReference type="EMBL" id="MCT8337763.1"/>
    </source>
</evidence>
<keyword evidence="2" id="KW-0472">Membrane</keyword>
<dbReference type="AlphaFoldDB" id="A0A9E4ZIK7"/>
<accession>A0A9E4ZIK7</accession>
<feature type="transmembrane region" description="Helical" evidence="2">
    <location>
        <begin position="40"/>
        <end position="60"/>
    </location>
</feature>
<gene>
    <name evidence="3" type="ORF">FKB36_09780</name>
</gene>
<comment type="caution">
    <text evidence="3">The sequence shown here is derived from an EMBL/GenBank/DDBJ whole genome shotgun (WGS) entry which is preliminary data.</text>
</comment>